<dbReference type="InterPro" id="IPR006895">
    <property type="entry name" value="Znf_Sec23_Sec24"/>
</dbReference>
<dbReference type="Pfam" id="PF04815">
    <property type="entry name" value="Sec23_helical"/>
    <property type="match status" value="1"/>
</dbReference>
<dbReference type="InterPro" id="IPR036175">
    <property type="entry name" value="Sec23/24_helical_dom_sf"/>
</dbReference>
<dbReference type="Gene3D" id="3.40.20.10">
    <property type="entry name" value="Severin"/>
    <property type="match status" value="1"/>
</dbReference>
<dbReference type="PANTHER" id="PTHR13803:SF4">
    <property type="entry name" value="SECRETORY 24CD, ISOFORM C"/>
    <property type="match status" value="1"/>
</dbReference>
<evidence type="ECO:0000259" key="11">
    <source>
        <dbReference type="Pfam" id="PF04815"/>
    </source>
</evidence>
<dbReference type="SUPFAM" id="SSF81811">
    <property type="entry name" value="Helical domain of Sec23/24"/>
    <property type="match status" value="1"/>
</dbReference>
<evidence type="ECO:0000256" key="3">
    <source>
        <dbReference type="ARBA" id="ARBA00008334"/>
    </source>
</evidence>
<dbReference type="GO" id="GO:0008270">
    <property type="term" value="F:zinc ion binding"/>
    <property type="evidence" value="ECO:0007669"/>
    <property type="project" value="InterPro"/>
</dbReference>
<dbReference type="SUPFAM" id="SSF82754">
    <property type="entry name" value="C-terminal, gelsolin-like domain of Sec23/24"/>
    <property type="match status" value="1"/>
</dbReference>
<dbReference type="AlphaFoldDB" id="I2H7V4"/>
<dbReference type="SUPFAM" id="SSF82919">
    <property type="entry name" value="Zn-finger domain of Sec23/24"/>
    <property type="match status" value="1"/>
</dbReference>
<dbReference type="InterPro" id="IPR007123">
    <property type="entry name" value="Gelsolin-like_dom"/>
</dbReference>
<dbReference type="HOGENOM" id="CLU_004589_1_0_1"/>
<dbReference type="InterPro" id="IPR036465">
    <property type="entry name" value="vWFA_dom_sf"/>
</dbReference>
<evidence type="ECO:0000256" key="7">
    <source>
        <dbReference type="ARBA" id="ARBA00023034"/>
    </source>
</evidence>
<comment type="subcellular location">
    <subcellularLocation>
        <location evidence="2">Cytoplasm</location>
    </subcellularLocation>
    <subcellularLocation>
        <location evidence="1">Golgi apparatus membrane</location>
    </subcellularLocation>
</comment>
<dbReference type="InterPro" id="IPR006896">
    <property type="entry name" value="Sec23/24_trunk_dom"/>
</dbReference>
<accession>I2H7V4</accession>
<evidence type="ECO:0000256" key="5">
    <source>
        <dbReference type="ARBA" id="ARBA00022490"/>
    </source>
</evidence>
<dbReference type="Proteomes" id="UP000002866">
    <property type="component" value="Chromosome 8"/>
</dbReference>
<dbReference type="STRING" id="1071380.I2H7V4"/>
<dbReference type="OrthoDB" id="49016at2759"/>
<evidence type="ECO:0000259" key="10">
    <source>
        <dbReference type="Pfam" id="PF04811"/>
    </source>
</evidence>
<evidence type="ECO:0000259" key="8">
    <source>
        <dbReference type="Pfam" id="PF00626"/>
    </source>
</evidence>
<dbReference type="FunCoup" id="I2H7V4">
    <property type="interactions" value="187"/>
</dbReference>
<dbReference type="Gene3D" id="2.60.40.1670">
    <property type="entry name" value="beta-sandwich domain of Sec23/24"/>
    <property type="match status" value="1"/>
</dbReference>
<evidence type="ECO:0000259" key="12">
    <source>
        <dbReference type="Pfam" id="PF08033"/>
    </source>
</evidence>
<dbReference type="GeneID" id="14497613"/>
<dbReference type="EMBL" id="HE806323">
    <property type="protein sequence ID" value="CCH62456.1"/>
    <property type="molecule type" value="Genomic_DNA"/>
</dbReference>
<evidence type="ECO:0000256" key="6">
    <source>
        <dbReference type="ARBA" id="ARBA00022927"/>
    </source>
</evidence>
<keyword evidence="5" id="KW-0963">Cytoplasm</keyword>
<sequence>MSEENLTSNISQLSLDQNANTGIQMKKNRRPNRAYHNMATVVPPNAFATPPMPTPPEFGMADSQNMNSPNNRVFTPKAFNSPVSSATKDNFGHVRHASVASPIQNTSHLVPTQRWEDQLNYLQKGFETATDSVPPLSTTQFYCADQGTCDPRLMSLSMYNVPRDELMRAATKLPLGVTVQPFATIVPTAPVPVVEIESDHGPLRCRRCRAYANPKFQFTYDSHAVCNICKVKMPIPSEHFAPMGIDGRRSDIATKPELHRGSVDFKVPPLYNAVKEVEPMPLHYVFLIDVSVLANENGSSLAAIDSVRSSIDFIADNQPNCKVAIIAYDNKLKFYNLRPDAETTQEYIVSELDDVFLPFYNGMFVKPDDAINVIYDTLRKIENFVNMDKYSHVAYSCFGSALQAAKLALDTITKGNGGKIICTLNALPNCGNGILVNKRDDATRKNLKCDSDFYNKIAYDLLKSNISVDTYVTNAGYIDMATTTFPSQVTSGLVNYYPHFRHGVDDGRIINDMIQNISNIVGYQGVFKVRSSNGISPFEYYLESADGITRDPLVSCLTKNTIIDVLFKYDEKLKSGDDVHFQAALLYTDIDGVRKVRCLNASGAVSDSVREVFKFINQNAVARIMIKDVIETLGDCNFAETRRIIDSKMSDILTQYRALVSGSSSTQLVLPDTLKTLPVYMLSFQKSELMRPNHQSSRGNDRVFDKLKYSQFNSAQLSYKLYPQIIPTHVLLESHDLTFFDENDQLIQIGQDSVENLSVRAGYSHFQDGGAYLIFNGEVVYLWFNEHTNRMLLQDLLSVDPSIELNQISLFSGSLPEADTDINRKVSNVLQYWRQITNRNYIPLVLLRPNIDQYYSSVISHIFVEDQSMSKIEAADNYLVTLHRRIQDNLKKQNFIKAGK</sequence>
<dbReference type="Gene3D" id="2.30.30.380">
    <property type="entry name" value="Zn-finger domain of Sec23/24"/>
    <property type="match status" value="1"/>
</dbReference>
<dbReference type="GO" id="GO:0030127">
    <property type="term" value="C:COPII vesicle coat"/>
    <property type="evidence" value="ECO:0007669"/>
    <property type="project" value="InterPro"/>
</dbReference>
<dbReference type="KEGG" id="tbl:TBLA_0H01690"/>
<dbReference type="SUPFAM" id="SSF81995">
    <property type="entry name" value="beta-sandwich domain of Sec23/24"/>
    <property type="match status" value="1"/>
</dbReference>
<dbReference type="InterPro" id="IPR050550">
    <property type="entry name" value="SEC23_SEC24_subfamily"/>
</dbReference>
<dbReference type="SUPFAM" id="SSF53300">
    <property type="entry name" value="vWA-like"/>
    <property type="match status" value="1"/>
</dbReference>
<feature type="domain" description="Sec23/Sec24 trunk" evidence="10">
    <location>
        <begin position="279"/>
        <end position="516"/>
    </location>
</feature>
<feature type="domain" description="Sec23/Sec24 beta-sandwich" evidence="12">
    <location>
        <begin position="522"/>
        <end position="605"/>
    </location>
</feature>
<gene>
    <name evidence="13" type="primary">TBLA0H01690</name>
    <name evidence="13" type="ORF">TBLA_0H01690</name>
</gene>
<feature type="domain" description="Gelsolin-like" evidence="8">
    <location>
        <begin position="754"/>
        <end position="825"/>
    </location>
</feature>
<dbReference type="GO" id="GO:0000139">
    <property type="term" value="C:Golgi membrane"/>
    <property type="evidence" value="ECO:0007669"/>
    <property type="project" value="UniProtKB-SubCell"/>
</dbReference>
<keyword evidence="4" id="KW-0813">Transport</keyword>
<dbReference type="Pfam" id="PF04811">
    <property type="entry name" value="Sec23_trunk"/>
    <property type="match status" value="1"/>
</dbReference>
<evidence type="ECO:0000256" key="4">
    <source>
        <dbReference type="ARBA" id="ARBA00022448"/>
    </source>
</evidence>
<dbReference type="InParanoid" id="I2H7V4"/>
<dbReference type="eggNOG" id="KOG1984">
    <property type="taxonomic scope" value="Eukaryota"/>
</dbReference>
<organism evidence="13 14">
    <name type="scientific">Henningerozyma blattae (strain ATCC 34711 / CBS 6284 / DSM 70876 / NBRC 10599 / NRRL Y-10934 / UCD 77-7)</name>
    <name type="common">Yeast</name>
    <name type="synonym">Tetrapisispora blattae</name>
    <dbReference type="NCBI Taxonomy" id="1071380"/>
    <lineage>
        <taxon>Eukaryota</taxon>
        <taxon>Fungi</taxon>
        <taxon>Dikarya</taxon>
        <taxon>Ascomycota</taxon>
        <taxon>Saccharomycotina</taxon>
        <taxon>Saccharomycetes</taxon>
        <taxon>Saccharomycetales</taxon>
        <taxon>Saccharomycetaceae</taxon>
        <taxon>Henningerozyma</taxon>
    </lineage>
</organism>
<evidence type="ECO:0000313" key="14">
    <source>
        <dbReference type="Proteomes" id="UP000002866"/>
    </source>
</evidence>
<dbReference type="GO" id="GO:0090110">
    <property type="term" value="P:COPII-coated vesicle cargo loading"/>
    <property type="evidence" value="ECO:0007669"/>
    <property type="project" value="TreeGrafter"/>
</dbReference>
<name>I2H7V4_HENB6</name>
<dbReference type="InterPro" id="IPR029006">
    <property type="entry name" value="ADF-H/Gelsolin-like_dom_sf"/>
</dbReference>
<dbReference type="Gene3D" id="3.40.50.410">
    <property type="entry name" value="von Willebrand factor, type A domain"/>
    <property type="match status" value="1"/>
</dbReference>
<dbReference type="InterPro" id="IPR012990">
    <property type="entry name" value="Beta-sandwich_Sec23_24"/>
</dbReference>
<dbReference type="InterPro" id="IPR036174">
    <property type="entry name" value="Znf_Sec23_Sec24_sf"/>
</dbReference>
<dbReference type="GO" id="GO:0070971">
    <property type="term" value="C:endoplasmic reticulum exit site"/>
    <property type="evidence" value="ECO:0007669"/>
    <property type="project" value="TreeGrafter"/>
</dbReference>
<protein>
    <recommendedName>
        <fullName evidence="15">SED5-binding protein 3</fullName>
    </recommendedName>
</protein>
<dbReference type="GO" id="GO:0000149">
    <property type="term" value="F:SNARE binding"/>
    <property type="evidence" value="ECO:0007669"/>
    <property type="project" value="TreeGrafter"/>
</dbReference>
<feature type="domain" description="Zinc finger Sec23/Sec24-type" evidence="9">
    <location>
        <begin position="202"/>
        <end position="238"/>
    </location>
</feature>
<evidence type="ECO:0000259" key="9">
    <source>
        <dbReference type="Pfam" id="PF04810"/>
    </source>
</evidence>
<evidence type="ECO:0000256" key="2">
    <source>
        <dbReference type="ARBA" id="ARBA00004496"/>
    </source>
</evidence>
<dbReference type="Gene3D" id="1.20.120.730">
    <property type="entry name" value="Sec23/Sec24 helical domain"/>
    <property type="match status" value="1"/>
</dbReference>
<keyword evidence="6" id="KW-0653">Protein transport</keyword>
<evidence type="ECO:0000256" key="1">
    <source>
        <dbReference type="ARBA" id="ARBA00004394"/>
    </source>
</evidence>
<evidence type="ECO:0000313" key="13">
    <source>
        <dbReference type="EMBL" id="CCH62456.1"/>
    </source>
</evidence>
<dbReference type="OMA" id="RLCKHGD"/>
<dbReference type="InterPro" id="IPR036180">
    <property type="entry name" value="Gelsolin-like_dom_sf"/>
</dbReference>
<dbReference type="Pfam" id="PF04810">
    <property type="entry name" value="zf-Sec23_Sec24"/>
    <property type="match status" value="1"/>
</dbReference>
<keyword evidence="7" id="KW-0333">Golgi apparatus</keyword>
<keyword evidence="14" id="KW-1185">Reference proteome</keyword>
<dbReference type="Pfam" id="PF00626">
    <property type="entry name" value="Gelsolin"/>
    <property type="match status" value="1"/>
</dbReference>
<dbReference type="Pfam" id="PF08033">
    <property type="entry name" value="Sec23_BS"/>
    <property type="match status" value="1"/>
</dbReference>
<feature type="domain" description="Sec23/Sec24 helical" evidence="11">
    <location>
        <begin position="617"/>
        <end position="718"/>
    </location>
</feature>
<dbReference type="InterPro" id="IPR006900">
    <property type="entry name" value="Sec23/24_helical_dom"/>
</dbReference>
<proteinExistence type="inferred from homology"/>
<dbReference type="GO" id="GO:0006886">
    <property type="term" value="P:intracellular protein transport"/>
    <property type="evidence" value="ECO:0007669"/>
    <property type="project" value="InterPro"/>
</dbReference>
<comment type="similarity">
    <text evidence="3">Belongs to the SEC23/SEC24 family. SEC24 subfamily.</text>
</comment>
<dbReference type="RefSeq" id="XP_004181975.1">
    <property type="nucleotide sequence ID" value="XM_004181927.1"/>
</dbReference>
<dbReference type="PANTHER" id="PTHR13803">
    <property type="entry name" value="SEC24-RELATED PROTEIN"/>
    <property type="match status" value="1"/>
</dbReference>
<evidence type="ECO:0008006" key="15">
    <source>
        <dbReference type="Google" id="ProtNLM"/>
    </source>
</evidence>
<reference evidence="13 14" key="1">
    <citation type="journal article" date="2011" name="Proc. Natl. Acad. Sci. U.S.A.">
        <title>Evolutionary erosion of yeast sex chromosomes by mating-type switching accidents.</title>
        <authorList>
            <person name="Gordon J.L."/>
            <person name="Armisen D."/>
            <person name="Proux-Wera E."/>
            <person name="Oheigeartaigh S.S."/>
            <person name="Byrne K.P."/>
            <person name="Wolfe K.H."/>
        </authorList>
    </citation>
    <scope>NUCLEOTIDE SEQUENCE [LARGE SCALE GENOMIC DNA]</scope>
    <source>
        <strain evidence="14">ATCC 34711 / CBS 6284 / DSM 70876 / NBRC 10599 / NRRL Y-10934 / UCD 77-7</strain>
    </source>
</reference>